<dbReference type="AlphaFoldDB" id="A0A0G0QLC6"/>
<dbReference type="PANTHER" id="PTHR30619">
    <property type="entry name" value="DNA INTERNALIZATION/COMPETENCE PROTEIN COMEC/REC2"/>
    <property type="match status" value="1"/>
</dbReference>
<dbReference type="InterPro" id="IPR036866">
    <property type="entry name" value="RibonucZ/Hydroxyglut_hydro"/>
</dbReference>
<dbReference type="EMBL" id="LBWP01000010">
    <property type="protein sequence ID" value="KKR11180.1"/>
    <property type="molecule type" value="Genomic_DNA"/>
</dbReference>
<dbReference type="InterPro" id="IPR035681">
    <property type="entry name" value="ComA-like_MBL"/>
</dbReference>
<dbReference type="Proteomes" id="UP000034246">
    <property type="component" value="Unassembled WGS sequence"/>
</dbReference>
<dbReference type="STRING" id="1618550.UT39_C0010G0013"/>
<organism evidence="1 2">
    <name type="scientific">Candidatus Woesebacteria bacterium GW2011_GWA1_39_21</name>
    <dbReference type="NCBI Taxonomy" id="1618550"/>
    <lineage>
        <taxon>Bacteria</taxon>
        <taxon>Candidatus Woeseibacteriota</taxon>
    </lineage>
</organism>
<evidence type="ECO:0008006" key="3">
    <source>
        <dbReference type="Google" id="ProtNLM"/>
    </source>
</evidence>
<dbReference type="Gene3D" id="3.60.15.10">
    <property type="entry name" value="Ribonuclease Z/Hydroxyacylglutathione hydrolase-like"/>
    <property type="match status" value="1"/>
</dbReference>
<dbReference type="SUPFAM" id="SSF56281">
    <property type="entry name" value="Metallo-hydrolase/oxidoreductase"/>
    <property type="match status" value="1"/>
</dbReference>
<proteinExistence type="predicted"/>
<protein>
    <recommendedName>
        <fullName evidence="3">Internalization-related competence protein ComEC/Rec2 protein</fullName>
    </recommendedName>
</protein>
<accession>A0A0G0QLC6</accession>
<dbReference type="PANTHER" id="PTHR30619:SF1">
    <property type="entry name" value="RECOMBINATION PROTEIN 2"/>
    <property type="match status" value="1"/>
</dbReference>
<dbReference type="PATRIC" id="fig|1618550.3.peg.698"/>
<reference evidence="1 2" key="1">
    <citation type="journal article" date="2015" name="Nature">
        <title>rRNA introns, odd ribosomes, and small enigmatic genomes across a large radiation of phyla.</title>
        <authorList>
            <person name="Brown C.T."/>
            <person name="Hug L.A."/>
            <person name="Thomas B.C."/>
            <person name="Sharon I."/>
            <person name="Castelle C.J."/>
            <person name="Singh A."/>
            <person name="Wilkins M.J."/>
            <person name="Williams K.H."/>
            <person name="Banfield J.F."/>
        </authorList>
    </citation>
    <scope>NUCLEOTIDE SEQUENCE [LARGE SCALE GENOMIC DNA]</scope>
</reference>
<comment type="caution">
    <text evidence="1">The sequence shown here is derived from an EMBL/GenBank/DDBJ whole genome shotgun (WGS) entry which is preliminary data.</text>
</comment>
<dbReference type="CDD" id="cd07731">
    <property type="entry name" value="ComA-like_MBL-fold"/>
    <property type="match status" value="1"/>
</dbReference>
<dbReference type="InterPro" id="IPR052159">
    <property type="entry name" value="Competence_DNA_uptake"/>
</dbReference>
<evidence type="ECO:0000313" key="1">
    <source>
        <dbReference type="EMBL" id="KKR11180.1"/>
    </source>
</evidence>
<sequence length="309" mass="34106">MSKRWKIFFVLLVLATVTVWLSVFSTSSGGLKVISCNIGQGDASLIIYKNFEILIDGGPNNKVLDCLSTYMPFWDREIEVVMITHPQADHYTGIISVLDNYKVDKILANALNSSNQSYQLLKNKTLLMGIDVINPVRGTSIRSNLIQLDILYPTESFLAENYRQLTAGNDSGEVSSASSGSLGAFESKLDPNEFSIISLLRFGSFKFLFTGDASVKILDDLATTMSESGDNSINYIKIPHHGSKSALSERFYGAIKIGVASISVGKNSYGHPRPEILDLLKKHNIQVFRTDELGDIVFETDGNSIWTDN</sequence>
<name>A0A0G0QLC6_9BACT</name>
<gene>
    <name evidence="1" type="ORF">UT39_C0010G0013</name>
</gene>
<evidence type="ECO:0000313" key="2">
    <source>
        <dbReference type="Proteomes" id="UP000034246"/>
    </source>
</evidence>